<keyword evidence="1" id="KW-0732">Signal</keyword>
<accession>A0A848B7M9</accession>
<evidence type="ECO:0000313" key="3">
    <source>
        <dbReference type="EMBL" id="NMD98502.1"/>
    </source>
</evidence>
<dbReference type="Pfam" id="PF02608">
    <property type="entry name" value="Bmp"/>
    <property type="match status" value="1"/>
</dbReference>
<dbReference type="AlphaFoldDB" id="A0A848B7M9"/>
<dbReference type="InterPro" id="IPR052910">
    <property type="entry name" value="ABC-Purine-Binding"/>
</dbReference>
<reference evidence="3 4" key="1">
    <citation type="submission" date="2020-04" db="EMBL/GenBank/DDBJ databases">
        <authorList>
            <person name="Hitch T.C.A."/>
            <person name="Wylensek D."/>
            <person name="Clavel T."/>
        </authorList>
    </citation>
    <scope>NUCLEOTIDE SEQUENCE [LARGE SCALE GENOMIC DNA]</scope>
    <source>
        <strain evidence="3 4">PG-130-P53-12</strain>
    </source>
</reference>
<dbReference type="GO" id="GO:0005886">
    <property type="term" value="C:plasma membrane"/>
    <property type="evidence" value="ECO:0007669"/>
    <property type="project" value="InterPro"/>
</dbReference>
<keyword evidence="4" id="KW-1185">Reference proteome</keyword>
<dbReference type="EMBL" id="JABAFA010000006">
    <property type="protein sequence ID" value="NMD98502.1"/>
    <property type="molecule type" value="Genomic_DNA"/>
</dbReference>
<dbReference type="CDD" id="cd19963">
    <property type="entry name" value="PBP1_BMP-like"/>
    <property type="match status" value="1"/>
</dbReference>
<dbReference type="Proteomes" id="UP000543804">
    <property type="component" value="Unassembled WGS sequence"/>
</dbReference>
<evidence type="ECO:0000256" key="1">
    <source>
        <dbReference type="ARBA" id="ARBA00022729"/>
    </source>
</evidence>
<comment type="caution">
    <text evidence="3">The sequence shown here is derived from an EMBL/GenBank/DDBJ whole genome shotgun (WGS) entry which is preliminary data.</text>
</comment>
<proteinExistence type="predicted"/>
<gene>
    <name evidence="3" type="ORF">HF878_03255</name>
</gene>
<dbReference type="InterPro" id="IPR003760">
    <property type="entry name" value="PnrA-like"/>
</dbReference>
<organism evidence="3 4">
    <name type="scientific">Selenomonas bovis</name>
    <dbReference type="NCBI Taxonomy" id="416586"/>
    <lineage>
        <taxon>Bacteria</taxon>
        <taxon>Bacillati</taxon>
        <taxon>Bacillota</taxon>
        <taxon>Negativicutes</taxon>
        <taxon>Selenomonadales</taxon>
        <taxon>Selenomonadaceae</taxon>
        <taxon>Selenomonas</taxon>
    </lineage>
</organism>
<evidence type="ECO:0000313" key="4">
    <source>
        <dbReference type="Proteomes" id="UP000543804"/>
    </source>
</evidence>
<evidence type="ECO:0000259" key="2">
    <source>
        <dbReference type="Pfam" id="PF02608"/>
    </source>
</evidence>
<sequence>MLAVFLVCLAVGCGKADDSVSEQGVPDAQEHALITKDELKIGVLYIADPTVGSGYSYAHDLGISDMMRNLELRPEQVERAVVPDSDAAGVARAAEKFIADGCQVVIGTSFGYMQTLAALAEKHPQVYFAHSSGFLSNGRNFINYFGRIYQARYLSGIVAGLNTKTGKIGYVAAQGAENAEVTGGIDAFAIGVAAVNPSARVYVRVTHSWFDPAAEQAASEELLALGCDIMSQHCDTDAPVRLAQQRGVYAIGYNSDMSKECPRSTLTSVIWGWGAFYTYYINSLLTGTYDGENYYRGMRDGMVELTDVADFAADGTAEQVEAAKKRIMDGSCNVFDGVLETNAGTTVGTADKTLSDAEITGGIHWYYKNVEVLP</sequence>
<dbReference type="PANTHER" id="PTHR43208:SF1">
    <property type="entry name" value="ABC TRANSPORTER SUBSTRATE-BINDING PROTEIN"/>
    <property type="match status" value="1"/>
</dbReference>
<dbReference type="Gene3D" id="3.40.50.2300">
    <property type="match status" value="2"/>
</dbReference>
<name>A0A848B7M9_9FIRM</name>
<protein>
    <submittedName>
        <fullName evidence="3">BMP family ABC transporter substrate-binding protein</fullName>
    </submittedName>
</protein>
<dbReference type="PANTHER" id="PTHR43208">
    <property type="entry name" value="ABC TRANSPORTER SUBSTRATE-BINDING PROTEIN"/>
    <property type="match status" value="1"/>
</dbReference>
<feature type="domain" description="ABC transporter substrate-binding protein PnrA-like" evidence="2">
    <location>
        <begin position="45"/>
        <end position="329"/>
    </location>
</feature>